<evidence type="ECO:0000256" key="1">
    <source>
        <dbReference type="ARBA" id="ARBA00023125"/>
    </source>
</evidence>
<accession>A0A0G1PZB0</accession>
<dbReference type="GO" id="GO:0015074">
    <property type="term" value="P:DNA integration"/>
    <property type="evidence" value="ECO:0007669"/>
    <property type="project" value="InterPro"/>
</dbReference>
<dbReference type="InterPro" id="IPR004107">
    <property type="entry name" value="Integrase_SAM-like_N"/>
</dbReference>
<evidence type="ECO:0000259" key="4">
    <source>
        <dbReference type="PROSITE" id="PS51900"/>
    </source>
</evidence>
<evidence type="ECO:0000313" key="5">
    <source>
        <dbReference type="EMBL" id="KKU01725.1"/>
    </source>
</evidence>
<feature type="domain" description="Core-binding (CB)" evidence="4">
    <location>
        <begin position="2"/>
        <end position="91"/>
    </location>
</feature>
<dbReference type="InterPro" id="IPR044068">
    <property type="entry name" value="CB"/>
</dbReference>
<keyword evidence="1 2" id="KW-0238">DNA-binding</keyword>
<dbReference type="EMBL" id="LCKS01000017">
    <property type="protein sequence ID" value="KKU01725.1"/>
    <property type="molecule type" value="Genomic_DNA"/>
</dbReference>
<keyword evidence="3" id="KW-1133">Transmembrane helix</keyword>
<dbReference type="InterPro" id="IPR010998">
    <property type="entry name" value="Integrase_recombinase_N"/>
</dbReference>
<keyword evidence="3" id="KW-0472">Membrane</keyword>
<name>A0A0G1PZB0_9BACT</name>
<dbReference type="SUPFAM" id="SSF47823">
    <property type="entry name" value="lambda integrase-like, N-terminal domain"/>
    <property type="match status" value="1"/>
</dbReference>
<dbReference type="PROSITE" id="PS51900">
    <property type="entry name" value="CB"/>
    <property type="match status" value="1"/>
</dbReference>
<dbReference type="Proteomes" id="UP000034264">
    <property type="component" value="Unassembled WGS sequence"/>
</dbReference>
<keyword evidence="3" id="KW-0812">Transmembrane</keyword>
<evidence type="ECO:0000256" key="2">
    <source>
        <dbReference type="PROSITE-ProRule" id="PRU01248"/>
    </source>
</evidence>
<proteinExistence type="predicted"/>
<evidence type="ECO:0000313" key="6">
    <source>
        <dbReference type="Proteomes" id="UP000034264"/>
    </source>
</evidence>
<protein>
    <recommendedName>
        <fullName evidence="4">Core-binding (CB) domain-containing protein</fullName>
    </recommendedName>
</protein>
<dbReference type="AlphaFoldDB" id="A0A0G1PZB0"/>
<comment type="caution">
    <text evidence="5">The sequence shown here is derived from an EMBL/GenBank/DDBJ whole genome shotgun (WGS) entry which is preliminary data.</text>
</comment>
<reference evidence="5 6" key="1">
    <citation type="journal article" date="2015" name="Nature">
        <title>rRNA introns, odd ribosomes, and small enigmatic genomes across a large radiation of phyla.</title>
        <authorList>
            <person name="Brown C.T."/>
            <person name="Hug L.A."/>
            <person name="Thomas B.C."/>
            <person name="Sharon I."/>
            <person name="Castelle C.J."/>
            <person name="Singh A."/>
            <person name="Wilkins M.J."/>
            <person name="Williams K.H."/>
            <person name="Banfield J.F."/>
        </authorList>
    </citation>
    <scope>NUCLEOTIDE SEQUENCE [LARGE SCALE GENOMIC DNA]</scope>
</reference>
<organism evidence="5 6">
    <name type="scientific">Candidatus Amesbacteria bacterium GW2011_GWC2_45_19</name>
    <dbReference type="NCBI Taxonomy" id="1618366"/>
    <lineage>
        <taxon>Bacteria</taxon>
        <taxon>Candidatus Amesiibacteriota</taxon>
    </lineage>
</organism>
<dbReference type="Gene3D" id="1.10.150.130">
    <property type="match status" value="1"/>
</dbReference>
<dbReference type="GO" id="GO:0003677">
    <property type="term" value="F:DNA binding"/>
    <property type="evidence" value="ECO:0007669"/>
    <property type="project" value="UniProtKB-UniRule"/>
</dbReference>
<dbReference type="Pfam" id="PF02899">
    <property type="entry name" value="Phage_int_SAM_1"/>
    <property type="match status" value="1"/>
</dbReference>
<feature type="transmembrane region" description="Helical" evidence="3">
    <location>
        <begin position="102"/>
        <end position="124"/>
    </location>
</feature>
<sequence>MEVVHILLQNFAQHLAAQNASASTVKNYLADINLFFRYLKNHDRPVSLLTLPHQLSGSNIFSYHQYLISNFPPPTVKRRISSLNKFTSFIIPIAKPRFNYRFALFILLTISLSIIGGFVASLVLP</sequence>
<evidence type="ECO:0000256" key="3">
    <source>
        <dbReference type="SAM" id="Phobius"/>
    </source>
</evidence>
<gene>
    <name evidence="5" type="ORF">UX05_C0017G0008</name>
</gene>